<keyword evidence="2" id="KW-1133">Transmembrane helix</keyword>
<keyword evidence="2" id="KW-0472">Membrane</keyword>
<evidence type="ECO:0000313" key="3">
    <source>
        <dbReference type="EMBL" id="KAF9071785.1"/>
    </source>
</evidence>
<keyword evidence="4" id="KW-1185">Reference proteome</keyword>
<name>A0A9P5Q1A5_9AGAR</name>
<reference evidence="3" key="1">
    <citation type="submission" date="2020-11" db="EMBL/GenBank/DDBJ databases">
        <authorList>
            <consortium name="DOE Joint Genome Institute"/>
            <person name="Ahrendt S."/>
            <person name="Riley R."/>
            <person name="Andreopoulos W."/>
            <person name="Labutti K."/>
            <person name="Pangilinan J."/>
            <person name="Ruiz-Duenas F.J."/>
            <person name="Barrasa J.M."/>
            <person name="Sanchez-Garcia M."/>
            <person name="Camarero S."/>
            <person name="Miyauchi S."/>
            <person name="Serrano A."/>
            <person name="Linde D."/>
            <person name="Babiker R."/>
            <person name="Drula E."/>
            <person name="Ayuso-Fernandez I."/>
            <person name="Pacheco R."/>
            <person name="Padilla G."/>
            <person name="Ferreira P."/>
            <person name="Barriuso J."/>
            <person name="Kellner H."/>
            <person name="Castanera R."/>
            <person name="Alfaro M."/>
            <person name="Ramirez L."/>
            <person name="Pisabarro A.G."/>
            <person name="Kuo A."/>
            <person name="Tritt A."/>
            <person name="Lipzen A."/>
            <person name="He G."/>
            <person name="Yan M."/>
            <person name="Ng V."/>
            <person name="Cullen D."/>
            <person name="Martin F."/>
            <person name="Rosso M.-N."/>
            <person name="Henrissat B."/>
            <person name="Hibbett D."/>
            <person name="Martinez A.T."/>
            <person name="Grigoriev I.V."/>
        </authorList>
    </citation>
    <scope>NUCLEOTIDE SEQUENCE</scope>
    <source>
        <strain evidence="3">AH 40177</strain>
    </source>
</reference>
<dbReference type="AlphaFoldDB" id="A0A9P5Q1A5"/>
<dbReference type="OrthoDB" id="3067562at2759"/>
<evidence type="ECO:0000256" key="1">
    <source>
        <dbReference type="SAM" id="MobiDB-lite"/>
    </source>
</evidence>
<feature type="region of interest" description="Disordered" evidence="1">
    <location>
        <begin position="65"/>
        <end position="88"/>
    </location>
</feature>
<protein>
    <submittedName>
        <fullName evidence="3">Uncharacterized protein</fullName>
    </submittedName>
</protein>
<evidence type="ECO:0000256" key="2">
    <source>
        <dbReference type="SAM" id="Phobius"/>
    </source>
</evidence>
<comment type="caution">
    <text evidence="3">The sequence shown here is derived from an EMBL/GenBank/DDBJ whole genome shotgun (WGS) entry which is preliminary data.</text>
</comment>
<keyword evidence="2" id="KW-0812">Transmembrane</keyword>
<sequence length="216" mass="23473">MEHLTSGSGNVIIAPVIQLNLPMSSSQATENTTKNSYEAPLVNERKVTDPITHLPVTIHDSTSIQLERIPPPYSDSKATEGLNSKEVNSQRHTGIEQVVLEETNKGWWEEDNSGRTRTAFITASSVSIGGYSTLILSKLLGRIFGTSSEGFSVLDLFIGSVGCTLLAVVAAFLILHHDTEDVKKHDEVNCSLSFMPISQIPLSSEASESRSYARKA</sequence>
<dbReference type="EMBL" id="JADNRY010000029">
    <property type="protein sequence ID" value="KAF9071785.1"/>
    <property type="molecule type" value="Genomic_DNA"/>
</dbReference>
<feature type="transmembrane region" description="Helical" evidence="2">
    <location>
        <begin position="156"/>
        <end position="175"/>
    </location>
</feature>
<evidence type="ECO:0000313" key="4">
    <source>
        <dbReference type="Proteomes" id="UP000772434"/>
    </source>
</evidence>
<dbReference type="Proteomes" id="UP000772434">
    <property type="component" value="Unassembled WGS sequence"/>
</dbReference>
<proteinExistence type="predicted"/>
<feature type="transmembrane region" description="Helical" evidence="2">
    <location>
        <begin position="118"/>
        <end position="136"/>
    </location>
</feature>
<gene>
    <name evidence="3" type="ORF">BDP27DRAFT_458697</name>
</gene>
<accession>A0A9P5Q1A5</accession>
<organism evidence="3 4">
    <name type="scientific">Rhodocollybia butyracea</name>
    <dbReference type="NCBI Taxonomy" id="206335"/>
    <lineage>
        <taxon>Eukaryota</taxon>
        <taxon>Fungi</taxon>
        <taxon>Dikarya</taxon>
        <taxon>Basidiomycota</taxon>
        <taxon>Agaricomycotina</taxon>
        <taxon>Agaricomycetes</taxon>
        <taxon>Agaricomycetidae</taxon>
        <taxon>Agaricales</taxon>
        <taxon>Marasmiineae</taxon>
        <taxon>Omphalotaceae</taxon>
        <taxon>Rhodocollybia</taxon>
    </lineage>
</organism>